<gene>
    <name evidence="2" type="ORF">K466DRAFT_592679</name>
</gene>
<reference evidence="2 3" key="1">
    <citation type="journal article" date="2019" name="Nat. Ecol. Evol.">
        <title>Megaphylogeny resolves global patterns of mushroom evolution.</title>
        <authorList>
            <person name="Varga T."/>
            <person name="Krizsan K."/>
            <person name="Foldi C."/>
            <person name="Dima B."/>
            <person name="Sanchez-Garcia M."/>
            <person name="Sanchez-Ramirez S."/>
            <person name="Szollosi G.J."/>
            <person name="Szarkandi J.G."/>
            <person name="Papp V."/>
            <person name="Albert L."/>
            <person name="Andreopoulos W."/>
            <person name="Angelini C."/>
            <person name="Antonin V."/>
            <person name="Barry K.W."/>
            <person name="Bougher N.L."/>
            <person name="Buchanan P."/>
            <person name="Buyck B."/>
            <person name="Bense V."/>
            <person name="Catcheside P."/>
            <person name="Chovatia M."/>
            <person name="Cooper J."/>
            <person name="Damon W."/>
            <person name="Desjardin D."/>
            <person name="Finy P."/>
            <person name="Geml J."/>
            <person name="Haridas S."/>
            <person name="Hughes K."/>
            <person name="Justo A."/>
            <person name="Karasinski D."/>
            <person name="Kautmanova I."/>
            <person name="Kiss B."/>
            <person name="Kocsube S."/>
            <person name="Kotiranta H."/>
            <person name="LaButti K.M."/>
            <person name="Lechner B.E."/>
            <person name="Liimatainen K."/>
            <person name="Lipzen A."/>
            <person name="Lukacs Z."/>
            <person name="Mihaltcheva S."/>
            <person name="Morgado L.N."/>
            <person name="Niskanen T."/>
            <person name="Noordeloos M.E."/>
            <person name="Ohm R.A."/>
            <person name="Ortiz-Santana B."/>
            <person name="Ovrebo C."/>
            <person name="Racz N."/>
            <person name="Riley R."/>
            <person name="Savchenko A."/>
            <person name="Shiryaev A."/>
            <person name="Soop K."/>
            <person name="Spirin V."/>
            <person name="Szebenyi C."/>
            <person name="Tomsovsky M."/>
            <person name="Tulloss R.E."/>
            <person name="Uehling J."/>
            <person name="Grigoriev I.V."/>
            <person name="Vagvolgyi C."/>
            <person name="Papp T."/>
            <person name="Martin F.M."/>
            <person name="Miettinen O."/>
            <person name="Hibbett D.S."/>
            <person name="Nagy L.G."/>
        </authorList>
    </citation>
    <scope>NUCLEOTIDE SEQUENCE [LARGE SCALE GENOMIC DNA]</scope>
    <source>
        <strain evidence="2 3">HHB13444</strain>
    </source>
</reference>
<accession>A0A5C3NM71</accession>
<dbReference type="EMBL" id="ML212313">
    <property type="protein sequence ID" value="TFK78811.1"/>
    <property type="molecule type" value="Genomic_DNA"/>
</dbReference>
<sequence length="83" mass="9026">MPGCTTRQARTAHSAWLTRVTELRPSGGLTQTGSPTPLRKHQTVRPACNRPAAGFPPRSSRCRIVAEPAGVCVPAERRPQRNL</sequence>
<evidence type="ECO:0000313" key="3">
    <source>
        <dbReference type="Proteomes" id="UP000308197"/>
    </source>
</evidence>
<evidence type="ECO:0000256" key="1">
    <source>
        <dbReference type="SAM" id="MobiDB-lite"/>
    </source>
</evidence>
<keyword evidence="3" id="KW-1185">Reference proteome</keyword>
<organism evidence="2 3">
    <name type="scientific">Polyporus arcularius HHB13444</name>
    <dbReference type="NCBI Taxonomy" id="1314778"/>
    <lineage>
        <taxon>Eukaryota</taxon>
        <taxon>Fungi</taxon>
        <taxon>Dikarya</taxon>
        <taxon>Basidiomycota</taxon>
        <taxon>Agaricomycotina</taxon>
        <taxon>Agaricomycetes</taxon>
        <taxon>Polyporales</taxon>
        <taxon>Polyporaceae</taxon>
        <taxon>Polyporus</taxon>
    </lineage>
</organism>
<feature type="region of interest" description="Disordered" evidence="1">
    <location>
        <begin position="25"/>
        <end position="57"/>
    </location>
</feature>
<protein>
    <submittedName>
        <fullName evidence="2">Uncharacterized protein</fullName>
    </submittedName>
</protein>
<dbReference type="InParanoid" id="A0A5C3NM71"/>
<evidence type="ECO:0000313" key="2">
    <source>
        <dbReference type="EMBL" id="TFK78811.1"/>
    </source>
</evidence>
<dbReference type="Proteomes" id="UP000308197">
    <property type="component" value="Unassembled WGS sequence"/>
</dbReference>
<name>A0A5C3NM71_9APHY</name>
<dbReference type="AlphaFoldDB" id="A0A5C3NM71"/>
<proteinExistence type="predicted"/>